<keyword evidence="2" id="KW-1185">Reference proteome</keyword>
<sequence>MTMPACAATSGSCHYGPAPQLVLETGNTHAPVVEIWRCTACGHGVTRPEMADVSPLYAGRESEDFLARDAGWVEALKNFVVRRLARGLLAFANPAPRVIADFGTGNGMLARALAAEAGADATIHALDFFDEPPAPMDNVRYMGFAEAARTLSGKVDLLTCFHVLEHDDDSDAMLQRLLAYLRPGGTLVVEVPNVDCVWNGWFGKACANWYAPFHRVHFTRRSLRALFERHDLTILREEDICGPTFALSLAALLGVAPNSLLFAVAAGLRPAQWIAEKVTRRPSALRIIARKS</sequence>
<keyword evidence="1" id="KW-0489">Methyltransferase</keyword>
<dbReference type="Proteomes" id="UP000566813">
    <property type="component" value="Unassembled WGS sequence"/>
</dbReference>
<organism evidence="1 2">
    <name type="scientific">Novosphingobium flavum</name>
    <dbReference type="NCBI Taxonomy" id="1778672"/>
    <lineage>
        <taxon>Bacteria</taxon>
        <taxon>Pseudomonadati</taxon>
        <taxon>Pseudomonadota</taxon>
        <taxon>Alphaproteobacteria</taxon>
        <taxon>Sphingomonadales</taxon>
        <taxon>Sphingomonadaceae</taxon>
        <taxon>Novosphingobium</taxon>
    </lineage>
</organism>
<dbReference type="Pfam" id="PF13489">
    <property type="entry name" value="Methyltransf_23"/>
    <property type="match status" value="1"/>
</dbReference>
<protein>
    <submittedName>
        <fullName evidence="1">Class I SAM-dependent methyltransferase</fullName>
    </submittedName>
</protein>
<dbReference type="GO" id="GO:0032259">
    <property type="term" value="P:methylation"/>
    <property type="evidence" value="ECO:0007669"/>
    <property type="project" value="UniProtKB-KW"/>
</dbReference>
<accession>A0A7X1FU53</accession>
<reference evidence="1 2" key="1">
    <citation type="submission" date="2020-08" db="EMBL/GenBank/DDBJ databases">
        <title>The genome sequence of type strain Novosphingobium flavum NBRC 111647.</title>
        <authorList>
            <person name="Liu Y."/>
        </authorList>
    </citation>
    <scope>NUCLEOTIDE SEQUENCE [LARGE SCALE GENOMIC DNA]</scope>
    <source>
        <strain evidence="1 2">NBRC 111647</strain>
    </source>
</reference>
<evidence type="ECO:0000313" key="1">
    <source>
        <dbReference type="EMBL" id="MBC2667045.1"/>
    </source>
</evidence>
<dbReference type="InterPro" id="IPR029063">
    <property type="entry name" value="SAM-dependent_MTases_sf"/>
</dbReference>
<dbReference type="SUPFAM" id="SSF53335">
    <property type="entry name" value="S-adenosyl-L-methionine-dependent methyltransferases"/>
    <property type="match status" value="1"/>
</dbReference>
<name>A0A7X1FU53_9SPHN</name>
<keyword evidence="1" id="KW-0808">Transferase</keyword>
<comment type="caution">
    <text evidence="1">The sequence shown here is derived from an EMBL/GenBank/DDBJ whole genome shotgun (WGS) entry which is preliminary data.</text>
</comment>
<gene>
    <name evidence="1" type="ORF">H7F51_16120</name>
</gene>
<evidence type="ECO:0000313" key="2">
    <source>
        <dbReference type="Proteomes" id="UP000566813"/>
    </source>
</evidence>
<dbReference type="AlphaFoldDB" id="A0A7X1FU53"/>
<dbReference type="Gene3D" id="3.40.50.150">
    <property type="entry name" value="Vaccinia Virus protein VP39"/>
    <property type="match status" value="1"/>
</dbReference>
<dbReference type="EMBL" id="JACLAW010000014">
    <property type="protein sequence ID" value="MBC2667045.1"/>
    <property type="molecule type" value="Genomic_DNA"/>
</dbReference>
<proteinExistence type="predicted"/>
<dbReference type="GO" id="GO:0008168">
    <property type="term" value="F:methyltransferase activity"/>
    <property type="evidence" value="ECO:0007669"/>
    <property type="project" value="UniProtKB-KW"/>
</dbReference>